<organism evidence="3 4">
    <name type="scientific">Phenylobacterium terrae</name>
    <dbReference type="NCBI Taxonomy" id="2665495"/>
    <lineage>
        <taxon>Bacteria</taxon>
        <taxon>Pseudomonadati</taxon>
        <taxon>Pseudomonadota</taxon>
        <taxon>Alphaproteobacteria</taxon>
        <taxon>Caulobacterales</taxon>
        <taxon>Caulobacteraceae</taxon>
        <taxon>Phenylobacterium</taxon>
    </lineage>
</organism>
<sequence>MDWKTLFLTADGRIGKRDFWIGFAIIFVVNLVLGMIPVLGMIVSIALIYPMVCLYSKRLHDFGKTGWLTLVPFGAGVVGMLLAVMMGGAAIMGAGLAGNDSAAAGAAMAGMGGAALVMMAVGLVCLVFLLWVGLTSGDPGENRYGPPPVSLTGGTASPPTVA</sequence>
<feature type="transmembrane region" description="Helical" evidence="2">
    <location>
        <begin position="70"/>
        <end position="94"/>
    </location>
</feature>
<comment type="caution">
    <text evidence="3">The sequence shown here is derived from an EMBL/GenBank/DDBJ whole genome shotgun (WGS) entry which is preliminary data.</text>
</comment>
<keyword evidence="2" id="KW-0812">Transmembrane</keyword>
<feature type="transmembrane region" description="Helical" evidence="2">
    <location>
        <begin position="114"/>
        <end position="134"/>
    </location>
</feature>
<proteinExistence type="predicted"/>
<name>A0ABW4MY76_9CAUL</name>
<keyword evidence="4" id="KW-1185">Reference proteome</keyword>
<dbReference type="RefSeq" id="WP_377282534.1">
    <property type="nucleotide sequence ID" value="NZ_JBHRSI010000007.1"/>
</dbReference>
<dbReference type="PANTHER" id="PTHR34980">
    <property type="entry name" value="INNER MEMBRANE PROTEIN-RELATED-RELATED"/>
    <property type="match status" value="1"/>
</dbReference>
<keyword evidence="2" id="KW-1133">Transmembrane helix</keyword>
<gene>
    <name evidence="3" type="ORF">ACFSC0_06015</name>
</gene>
<feature type="compositionally biased region" description="Polar residues" evidence="1">
    <location>
        <begin position="152"/>
        <end position="162"/>
    </location>
</feature>
<reference evidence="4" key="1">
    <citation type="journal article" date="2019" name="Int. J. Syst. Evol. Microbiol.">
        <title>The Global Catalogue of Microorganisms (GCM) 10K type strain sequencing project: providing services to taxonomists for standard genome sequencing and annotation.</title>
        <authorList>
            <consortium name="The Broad Institute Genomics Platform"/>
            <consortium name="The Broad Institute Genome Sequencing Center for Infectious Disease"/>
            <person name="Wu L."/>
            <person name="Ma J."/>
        </authorList>
    </citation>
    <scope>NUCLEOTIDE SEQUENCE [LARGE SCALE GENOMIC DNA]</scope>
    <source>
        <strain evidence="4">DFY28</strain>
    </source>
</reference>
<protein>
    <submittedName>
        <fullName evidence="3">DUF805 domain-containing protein</fullName>
    </submittedName>
</protein>
<evidence type="ECO:0000313" key="4">
    <source>
        <dbReference type="Proteomes" id="UP001597237"/>
    </source>
</evidence>
<feature type="transmembrane region" description="Helical" evidence="2">
    <location>
        <begin position="20"/>
        <end position="49"/>
    </location>
</feature>
<keyword evidence="2" id="KW-0472">Membrane</keyword>
<evidence type="ECO:0000313" key="3">
    <source>
        <dbReference type="EMBL" id="MFD1782942.1"/>
    </source>
</evidence>
<dbReference type="PANTHER" id="PTHR34980:SF3">
    <property type="entry name" value="BLR8105 PROTEIN"/>
    <property type="match status" value="1"/>
</dbReference>
<dbReference type="EMBL" id="JBHUEY010000001">
    <property type="protein sequence ID" value="MFD1782942.1"/>
    <property type="molecule type" value="Genomic_DNA"/>
</dbReference>
<accession>A0ABW4MY76</accession>
<dbReference type="Pfam" id="PF05656">
    <property type="entry name" value="DUF805"/>
    <property type="match status" value="1"/>
</dbReference>
<evidence type="ECO:0000256" key="2">
    <source>
        <dbReference type="SAM" id="Phobius"/>
    </source>
</evidence>
<feature type="region of interest" description="Disordered" evidence="1">
    <location>
        <begin position="143"/>
        <end position="162"/>
    </location>
</feature>
<dbReference type="Proteomes" id="UP001597237">
    <property type="component" value="Unassembled WGS sequence"/>
</dbReference>
<evidence type="ECO:0000256" key="1">
    <source>
        <dbReference type="SAM" id="MobiDB-lite"/>
    </source>
</evidence>
<dbReference type="InterPro" id="IPR008523">
    <property type="entry name" value="DUF805"/>
</dbReference>